<evidence type="ECO:0000256" key="5">
    <source>
        <dbReference type="ARBA" id="ARBA00022723"/>
    </source>
</evidence>
<dbReference type="SMART" id="SM00642">
    <property type="entry name" value="Aamy"/>
    <property type="match status" value="1"/>
</dbReference>
<evidence type="ECO:0000256" key="3">
    <source>
        <dbReference type="ARBA" id="ARBA00008061"/>
    </source>
</evidence>
<keyword evidence="12" id="KW-0326">Glycosidase</keyword>
<evidence type="ECO:0000256" key="11">
    <source>
        <dbReference type="ARBA" id="ARBA00023277"/>
    </source>
</evidence>
<protein>
    <recommendedName>
        <fullName evidence="4">alpha-amylase</fullName>
        <ecNumber evidence="4">3.2.1.1</ecNumber>
    </recommendedName>
</protein>
<dbReference type="PANTHER" id="PTHR10357">
    <property type="entry name" value="ALPHA-AMYLASE FAMILY MEMBER"/>
    <property type="match status" value="1"/>
</dbReference>
<dbReference type="Gene3D" id="2.60.40.1180">
    <property type="entry name" value="Golgi alpha-mannosidase II"/>
    <property type="match status" value="1"/>
</dbReference>
<dbReference type="InterPro" id="IPR013780">
    <property type="entry name" value="Glyco_hydro_b"/>
</dbReference>
<dbReference type="InterPro" id="IPR017853">
    <property type="entry name" value="GH"/>
</dbReference>
<evidence type="ECO:0000256" key="1">
    <source>
        <dbReference type="ARBA" id="ARBA00000548"/>
    </source>
</evidence>
<comment type="catalytic activity">
    <reaction evidence="1">
        <text>Endohydrolysis of (1-&gt;4)-alpha-D-glucosidic linkages in polysaccharides containing three or more (1-&gt;4)-alpha-linked D-glucose units.</text>
        <dbReference type="EC" id="3.2.1.1"/>
    </reaction>
</comment>
<dbReference type="Pfam" id="PF09260">
    <property type="entry name" value="A_amylase_dom_C"/>
    <property type="match status" value="1"/>
</dbReference>
<evidence type="ECO:0000313" key="16">
    <source>
        <dbReference type="EMBL" id="KAL3418572.1"/>
    </source>
</evidence>
<name>A0ABR4P5N3_9HELO</name>
<evidence type="ECO:0000256" key="2">
    <source>
        <dbReference type="ARBA" id="ARBA00001913"/>
    </source>
</evidence>
<dbReference type="EC" id="3.2.1.1" evidence="4"/>
<dbReference type="Pfam" id="PF00128">
    <property type="entry name" value="Alpha-amylase"/>
    <property type="match status" value="1"/>
</dbReference>
<dbReference type="Proteomes" id="UP001629113">
    <property type="component" value="Unassembled WGS sequence"/>
</dbReference>
<keyword evidence="13" id="KW-1133">Transmembrane helix</keyword>
<dbReference type="SUPFAM" id="SSF51011">
    <property type="entry name" value="Glycosyl hydrolase domain"/>
    <property type="match status" value="1"/>
</dbReference>
<dbReference type="CDD" id="cd11319">
    <property type="entry name" value="AmyAc_euk_AmyA"/>
    <property type="match status" value="1"/>
</dbReference>
<keyword evidence="13" id="KW-0812">Transmembrane</keyword>
<feature type="transmembrane region" description="Helical" evidence="13">
    <location>
        <begin position="547"/>
        <end position="566"/>
    </location>
</feature>
<comment type="similarity">
    <text evidence="3">Belongs to the glycosyl hydrolase 13 family.</text>
</comment>
<dbReference type="PROSITE" id="PS51257">
    <property type="entry name" value="PROKAR_LIPOPROTEIN"/>
    <property type="match status" value="1"/>
</dbReference>
<dbReference type="PIRSF" id="PIRSF001024">
    <property type="entry name" value="Alph-amyl_fung"/>
    <property type="match status" value="1"/>
</dbReference>
<evidence type="ECO:0000256" key="4">
    <source>
        <dbReference type="ARBA" id="ARBA00012595"/>
    </source>
</evidence>
<feature type="signal peptide" evidence="14">
    <location>
        <begin position="1"/>
        <end position="31"/>
    </location>
</feature>
<evidence type="ECO:0000256" key="10">
    <source>
        <dbReference type="ARBA" id="ARBA00023180"/>
    </source>
</evidence>
<dbReference type="PANTHER" id="PTHR10357:SF215">
    <property type="entry name" value="ALPHA-AMYLASE 1"/>
    <property type="match status" value="1"/>
</dbReference>
<comment type="cofactor">
    <cofactor evidence="2">
        <name>Ca(2+)</name>
        <dbReference type="ChEBI" id="CHEBI:29108"/>
    </cofactor>
</comment>
<reference evidence="16 17" key="1">
    <citation type="submission" date="2024-06" db="EMBL/GenBank/DDBJ databases">
        <title>Complete genome of Phlyctema vagabunda strain 19-DSS-EL-015.</title>
        <authorList>
            <person name="Fiorenzani C."/>
        </authorList>
    </citation>
    <scope>NUCLEOTIDE SEQUENCE [LARGE SCALE GENOMIC DNA]</scope>
    <source>
        <strain evidence="16 17">19-DSS-EL-015</strain>
    </source>
</reference>
<feature type="chain" id="PRO_5045601707" description="alpha-amylase" evidence="14">
    <location>
        <begin position="32"/>
        <end position="567"/>
    </location>
</feature>
<gene>
    <name evidence="16" type="ORF">PVAG01_10288</name>
</gene>
<keyword evidence="8" id="KW-0106">Calcium</keyword>
<keyword evidence="11" id="KW-0119">Carbohydrate metabolism</keyword>
<evidence type="ECO:0000256" key="8">
    <source>
        <dbReference type="ARBA" id="ARBA00022837"/>
    </source>
</evidence>
<dbReference type="SUPFAM" id="SSF51445">
    <property type="entry name" value="(Trans)glycosidases"/>
    <property type="match status" value="1"/>
</dbReference>
<organism evidence="16 17">
    <name type="scientific">Phlyctema vagabunda</name>
    <dbReference type="NCBI Taxonomy" id="108571"/>
    <lineage>
        <taxon>Eukaryota</taxon>
        <taxon>Fungi</taxon>
        <taxon>Dikarya</taxon>
        <taxon>Ascomycota</taxon>
        <taxon>Pezizomycotina</taxon>
        <taxon>Leotiomycetes</taxon>
        <taxon>Helotiales</taxon>
        <taxon>Dermateaceae</taxon>
        <taxon>Phlyctema</taxon>
    </lineage>
</organism>
<evidence type="ECO:0000256" key="7">
    <source>
        <dbReference type="ARBA" id="ARBA00022801"/>
    </source>
</evidence>
<keyword evidence="5" id="KW-0479">Metal-binding</keyword>
<dbReference type="Gene3D" id="3.20.20.80">
    <property type="entry name" value="Glycosidases"/>
    <property type="match status" value="1"/>
</dbReference>
<keyword evidence="9" id="KW-1015">Disulfide bond</keyword>
<evidence type="ECO:0000256" key="14">
    <source>
        <dbReference type="SAM" id="SignalP"/>
    </source>
</evidence>
<evidence type="ECO:0000256" key="9">
    <source>
        <dbReference type="ARBA" id="ARBA00023157"/>
    </source>
</evidence>
<evidence type="ECO:0000256" key="12">
    <source>
        <dbReference type="ARBA" id="ARBA00023295"/>
    </source>
</evidence>
<evidence type="ECO:0000256" key="13">
    <source>
        <dbReference type="SAM" id="Phobius"/>
    </source>
</evidence>
<keyword evidence="7" id="KW-0378">Hydrolase</keyword>
<comment type="caution">
    <text evidence="16">The sequence shown here is derived from an EMBL/GenBank/DDBJ whole genome shotgun (WGS) entry which is preliminary data.</text>
</comment>
<dbReference type="EMBL" id="JBFCZG010000009">
    <property type="protein sequence ID" value="KAL3418572.1"/>
    <property type="molecule type" value="Genomic_DNA"/>
</dbReference>
<keyword evidence="10" id="KW-0325">Glycoprotein</keyword>
<dbReference type="InterPro" id="IPR015340">
    <property type="entry name" value="A_amylase_C_dom"/>
</dbReference>
<keyword evidence="13" id="KW-0472">Membrane</keyword>
<proteinExistence type="inferred from homology"/>
<evidence type="ECO:0000313" key="17">
    <source>
        <dbReference type="Proteomes" id="UP001629113"/>
    </source>
</evidence>
<keyword evidence="17" id="KW-1185">Reference proteome</keyword>
<dbReference type="InterPro" id="IPR006047">
    <property type="entry name" value="GH13_cat_dom"/>
</dbReference>
<evidence type="ECO:0000259" key="15">
    <source>
        <dbReference type="SMART" id="SM00642"/>
    </source>
</evidence>
<feature type="domain" description="Glycosyl hydrolase family 13 catalytic" evidence="15">
    <location>
        <begin position="44"/>
        <end position="403"/>
    </location>
</feature>
<accession>A0ABR4P5N3</accession>
<evidence type="ECO:0000256" key="6">
    <source>
        <dbReference type="ARBA" id="ARBA00022729"/>
    </source>
</evidence>
<dbReference type="InterPro" id="IPR013777">
    <property type="entry name" value="A-amylase-like"/>
</dbReference>
<sequence>MFLTSRHSTAFVSSTWLLLSCFFSLLHITHAATADEWRSRSVYQIITDRFARTDGATDVPCNTTAQLYCGGTFQGIINHLDYIQGMGFTAIWISPVVTNIDDITAYGQGYHGFWPKDITTINENFGTADDLKQLSTELHNRDMYLMIDVVVNDMAYAGAGAKVDYTGFIPFNKKEYYHPFCFITDYGNQTNAQDCWLGDDVVALVDLDTENEFVISTWNTWITEMVANYSLDGLRIDAAKHVNKGFWPGFQEAAGVFTLGEVFDADATSACFWAVDALSSVLNYPNWYYIVSILGNSSNSMGGLEYEFGIVAEDCHDSTLLGTFSENHDVQRFGSVTDDLSRQMNALTFNFMSDGIPTVYYGAEQRLSGKNDPENREAIWLVEGGYNTDAVLYKHVKALNAARTAVGNYMQSTNYSGWSPYWGYKAKPIYVTDDIVVFRKGYVSSIVTALTNVGVGAADVGPYNVSDTNFAEGIQIIEVGACNMQTVAYGGSFNITLTNGEPQIWVPGAFLVNTTDVCPELVKKVKDRVGASGTSSAISSAPAISSIQASIMSLFFCSIAAIWALAQ</sequence>
<keyword evidence="6 14" id="KW-0732">Signal</keyword>